<reference evidence="1" key="1">
    <citation type="submission" date="2014-09" db="EMBL/GenBank/DDBJ databases">
        <title>Genome sequence of the luminous mushroom Mycena chlorophos for searching fungal bioluminescence genes.</title>
        <authorList>
            <person name="Tanaka Y."/>
            <person name="Kasuga D."/>
            <person name="Oba Y."/>
            <person name="Hase S."/>
            <person name="Sato K."/>
            <person name="Oba Y."/>
            <person name="Sakakibara Y."/>
        </authorList>
    </citation>
    <scope>NUCLEOTIDE SEQUENCE</scope>
</reference>
<dbReference type="EMBL" id="DF838867">
    <property type="protein sequence ID" value="GAT43366.1"/>
    <property type="molecule type" value="Genomic_DNA"/>
</dbReference>
<name>A0ABQ0KWV1_MYCCL</name>
<proteinExistence type="predicted"/>
<evidence type="ECO:0000313" key="2">
    <source>
        <dbReference type="Proteomes" id="UP000815677"/>
    </source>
</evidence>
<dbReference type="Proteomes" id="UP000815677">
    <property type="component" value="Unassembled WGS sequence"/>
</dbReference>
<accession>A0ABQ0KWV1</accession>
<keyword evidence="2" id="KW-1185">Reference proteome</keyword>
<sequence>MHEEAQAAPSKNGKNQPTVYIWDLEDSFYIRRHYGRDMARDRWDDFTPNQRRYNSFLHVWDLCDDFAPDEEAEVDEEFHYDDDDDYMGAPSQIVDMMPPNDSEVTKAYFKEVLDEAHDDDMGFSLDNVLNKTLEESLPGYNNLKPNDILASHFGFLTTGEVEEGEDGVPEQVCRGAIGDANWSVSTTTAGVPVLFKSILGKKLEEIPGEFCDLRSPNSDLNGEWAVDLKMVKLRLLKTWHIGYIVRAVGAPQSDPSILIHTSAVALLIIRSGWGFKGDTNEIIRNLVRWGVRFHVGWDAPDNYQRSIPRAVKSLGLRPADHKPDLAEYKAYAQAR</sequence>
<feature type="non-terminal residue" evidence="1">
    <location>
        <position position="335"/>
    </location>
</feature>
<gene>
    <name evidence="1" type="ORF">MCHLO_01049</name>
</gene>
<protein>
    <submittedName>
        <fullName evidence="1">Uncharacterized protein</fullName>
    </submittedName>
</protein>
<evidence type="ECO:0000313" key="1">
    <source>
        <dbReference type="EMBL" id="GAT43366.1"/>
    </source>
</evidence>
<organism evidence="1 2">
    <name type="scientific">Mycena chlorophos</name>
    <name type="common">Agaric fungus</name>
    <name type="synonym">Agaricus chlorophos</name>
    <dbReference type="NCBI Taxonomy" id="658473"/>
    <lineage>
        <taxon>Eukaryota</taxon>
        <taxon>Fungi</taxon>
        <taxon>Dikarya</taxon>
        <taxon>Basidiomycota</taxon>
        <taxon>Agaricomycotina</taxon>
        <taxon>Agaricomycetes</taxon>
        <taxon>Agaricomycetidae</taxon>
        <taxon>Agaricales</taxon>
        <taxon>Marasmiineae</taxon>
        <taxon>Mycenaceae</taxon>
        <taxon>Mycena</taxon>
    </lineage>
</organism>